<proteinExistence type="predicted"/>
<reference evidence="1 2" key="1">
    <citation type="submission" date="2017-06" db="EMBL/GenBank/DDBJ databases">
        <authorList>
            <person name="Kim H.J."/>
            <person name="Triplett B.A."/>
        </authorList>
    </citation>
    <scope>NUCLEOTIDE SEQUENCE [LARGE SCALE GENOMIC DNA]</scope>
</reference>
<evidence type="ECO:0000313" key="1">
    <source>
        <dbReference type="EMBL" id="AUZ95327.1"/>
    </source>
</evidence>
<sequence length="160" mass="18581">MNQYIIYVSDKALQLAPDRISNDIQRALENIGTIIRHNGAFYHPIDIIPYKINDKEYEAFSYDLDKKSFTLYDLKTSLDSHLVATIHDIELIDALKKFKMIVNLKEIDCIWSRYFRDGFTLSDIAKEYNCAINDLEFLVDRQTEIINAGIKSKELLKGVL</sequence>
<dbReference type="GeneID" id="40088571"/>
<dbReference type="EMBL" id="MF403008">
    <property type="protein sequence ID" value="AUZ95327.1"/>
    <property type="molecule type" value="Genomic_DNA"/>
</dbReference>
<keyword evidence="2" id="KW-1185">Reference proteome</keyword>
<protein>
    <submittedName>
        <fullName evidence="1">Uncharacterized protein</fullName>
    </submittedName>
</protein>
<organism evidence="1 2">
    <name type="scientific">Agrobacterium phage Atu_ph07</name>
    <dbReference type="NCBI Taxonomy" id="2024264"/>
    <lineage>
        <taxon>Viruses</taxon>
        <taxon>Duplodnaviria</taxon>
        <taxon>Heunggongvirae</taxon>
        <taxon>Uroviricota</taxon>
        <taxon>Caudoviricetes</taxon>
        <taxon>Polybotosvirus</taxon>
        <taxon>Polybotosvirus Atuph07</taxon>
    </lineage>
</organism>
<name>A0A2L0V0L2_9CAUD</name>
<dbReference type="RefSeq" id="YP_009612233.1">
    <property type="nucleotide sequence ID" value="NC_042013.1"/>
</dbReference>
<dbReference type="Proteomes" id="UP000223025">
    <property type="component" value="Segment"/>
</dbReference>
<dbReference type="KEGG" id="vg:40088571"/>
<evidence type="ECO:0000313" key="2">
    <source>
        <dbReference type="Proteomes" id="UP000223025"/>
    </source>
</evidence>
<accession>A0A2L0V0L2</accession>